<gene>
    <name evidence="1" type="ORF">LNP81_01115</name>
</gene>
<name>A0ABS8M7V5_9FLAO</name>
<proteinExistence type="predicted"/>
<evidence type="ECO:0000313" key="1">
    <source>
        <dbReference type="EMBL" id="MCC9061587.1"/>
    </source>
</evidence>
<dbReference type="EMBL" id="JAJJMM010000001">
    <property type="protein sequence ID" value="MCC9061587.1"/>
    <property type="molecule type" value="Genomic_DNA"/>
</dbReference>
<accession>A0ABS8M7V5</accession>
<comment type="caution">
    <text evidence="1">The sequence shown here is derived from an EMBL/GenBank/DDBJ whole genome shotgun (WGS) entry which is preliminary data.</text>
</comment>
<reference evidence="1" key="1">
    <citation type="submission" date="2021-11" db="EMBL/GenBank/DDBJ databases">
        <title>Description of novel Flavobacterium species.</title>
        <authorList>
            <person name="Saticioglu I.B."/>
            <person name="Ay H."/>
            <person name="Altun S."/>
            <person name="Duman M."/>
        </authorList>
    </citation>
    <scope>NUCLEOTIDE SEQUENCE</scope>
    <source>
        <strain evidence="1">F-30</strain>
    </source>
</reference>
<protein>
    <submittedName>
        <fullName evidence="1">Uncharacterized protein</fullName>
    </submittedName>
</protein>
<sequence length="66" mass="7765">MIYVFKTSVDTNSKLEFANALLQELLPHALWNFDLEDCDNILRIDTEDEINEMVLKNEVFDCIELE</sequence>
<dbReference type="RefSeq" id="WP_230032809.1">
    <property type="nucleotide sequence ID" value="NZ_JAJJMM010000001.1"/>
</dbReference>
<keyword evidence="2" id="KW-1185">Reference proteome</keyword>
<organism evidence="1 2">
    <name type="scientific">Flavobacterium piscisymbiosum</name>
    <dbReference type="NCBI Taxonomy" id="2893753"/>
    <lineage>
        <taxon>Bacteria</taxon>
        <taxon>Pseudomonadati</taxon>
        <taxon>Bacteroidota</taxon>
        <taxon>Flavobacteriia</taxon>
        <taxon>Flavobacteriales</taxon>
        <taxon>Flavobacteriaceae</taxon>
        <taxon>Flavobacterium</taxon>
    </lineage>
</organism>
<dbReference type="Proteomes" id="UP001430679">
    <property type="component" value="Unassembled WGS sequence"/>
</dbReference>
<evidence type="ECO:0000313" key="2">
    <source>
        <dbReference type="Proteomes" id="UP001430679"/>
    </source>
</evidence>